<evidence type="ECO:0000313" key="3">
    <source>
        <dbReference type="EMBL" id="TPG27988.1"/>
    </source>
</evidence>
<dbReference type="OrthoDB" id="8626951at2"/>
<evidence type="ECO:0000313" key="4">
    <source>
        <dbReference type="Proteomes" id="UP000319212"/>
    </source>
</evidence>
<comment type="caution">
    <text evidence="3">The sequence shown here is derived from an EMBL/GenBank/DDBJ whole genome shotgun (WGS) entry which is preliminary data.</text>
</comment>
<dbReference type="RefSeq" id="WP_140842876.1">
    <property type="nucleotide sequence ID" value="NZ_RCZI01000003.1"/>
</dbReference>
<feature type="compositionally biased region" description="Basic and acidic residues" evidence="2">
    <location>
        <begin position="364"/>
        <end position="378"/>
    </location>
</feature>
<dbReference type="CDD" id="cd23763">
    <property type="entry name" value="ASKHA_ATPase_ROK"/>
    <property type="match status" value="1"/>
</dbReference>
<organism evidence="3 4">
    <name type="scientific">Variovorax guangxiensis</name>
    <dbReference type="NCBI Taxonomy" id="1775474"/>
    <lineage>
        <taxon>Bacteria</taxon>
        <taxon>Pseudomonadati</taxon>
        <taxon>Pseudomonadota</taxon>
        <taxon>Betaproteobacteria</taxon>
        <taxon>Burkholderiales</taxon>
        <taxon>Comamonadaceae</taxon>
        <taxon>Variovorax</taxon>
    </lineage>
</organism>
<evidence type="ECO:0000256" key="2">
    <source>
        <dbReference type="SAM" id="MobiDB-lite"/>
    </source>
</evidence>
<proteinExistence type="inferred from homology"/>
<dbReference type="Proteomes" id="UP000319212">
    <property type="component" value="Unassembled WGS sequence"/>
</dbReference>
<comment type="similarity">
    <text evidence="1">Belongs to the ROK (NagC/XylR) family.</text>
</comment>
<dbReference type="AlphaFoldDB" id="A0A502DRG9"/>
<dbReference type="Gene3D" id="3.30.420.40">
    <property type="match status" value="1"/>
</dbReference>
<evidence type="ECO:0000256" key="1">
    <source>
        <dbReference type="ARBA" id="ARBA00006479"/>
    </source>
</evidence>
<dbReference type="InterPro" id="IPR000600">
    <property type="entry name" value="ROK"/>
</dbReference>
<name>A0A502DRG9_9BURK</name>
<dbReference type="PANTHER" id="PTHR18964:SF149">
    <property type="entry name" value="BIFUNCTIONAL UDP-N-ACETYLGLUCOSAMINE 2-EPIMERASE_N-ACETYLMANNOSAMINE KINASE"/>
    <property type="match status" value="1"/>
</dbReference>
<dbReference type="SUPFAM" id="SSF53067">
    <property type="entry name" value="Actin-like ATPase domain"/>
    <property type="match status" value="1"/>
</dbReference>
<accession>A0A502DRG9</accession>
<dbReference type="EMBL" id="RCZI01000003">
    <property type="protein sequence ID" value="TPG27988.1"/>
    <property type="molecule type" value="Genomic_DNA"/>
</dbReference>
<dbReference type="InterPro" id="IPR043129">
    <property type="entry name" value="ATPase_NBD"/>
</dbReference>
<dbReference type="Pfam" id="PF00480">
    <property type="entry name" value="ROK"/>
    <property type="match status" value="1"/>
</dbReference>
<protein>
    <submittedName>
        <fullName evidence="3">ROK family protein</fullName>
    </submittedName>
</protein>
<reference evidence="3 4" key="1">
    <citation type="journal article" date="2019" name="Environ. Microbiol.">
        <title>Species interactions and distinct microbial communities in high Arctic permafrost affected cryosols are associated with the CH4 and CO2 gas fluxes.</title>
        <authorList>
            <person name="Altshuler I."/>
            <person name="Hamel J."/>
            <person name="Turney S."/>
            <person name="Magnuson E."/>
            <person name="Levesque R."/>
            <person name="Greer C."/>
            <person name="Whyte L.G."/>
        </authorList>
    </citation>
    <scope>NUCLEOTIDE SEQUENCE [LARGE SCALE GENOMIC DNA]</scope>
    <source>
        <strain evidence="3 4">S06.C</strain>
    </source>
</reference>
<sequence length="392" mass="43283">MAPKTVPPHLADAHGARELPSVIVDGYSLQLRDKDGFAGDAASQTAFRALLEQWRKRRRQKGKDDPFGDVASRDLSKKELDRVLSRKKASEGADLLEGAIEEFAEELAHVVRRFLREPSWDKVQRIVIGGGFPESDVGERAILQAAMILQHMKVRVPIARLAHEVDDGGLIGWVHLVPPDMLAAHDAILAVDIGGTNLRCGIVKTRRKKAEDLSQAKVIQRMKWRHADDKPSRRGLLDRLSEMLQELIDYCAQKEIRLAPFVGIACPGRIRDDGSIARGTQNLPGDWESDTFHLPSELSKKLPTIGGAPTTVRLHNDAVVQGLSELPFMQDVHHWAVLTIGTGLGNASYTNTPGRMERLEKEARAELAARAKKAEQAEKAAQAAKAARHAKR</sequence>
<gene>
    <name evidence="3" type="ORF">EAH82_14080</name>
</gene>
<dbReference type="PANTHER" id="PTHR18964">
    <property type="entry name" value="ROK (REPRESSOR, ORF, KINASE) FAMILY"/>
    <property type="match status" value="1"/>
</dbReference>
<feature type="region of interest" description="Disordered" evidence="2">
    <location>
        <begin position="364"/>
        <end position="392"/>
    </location>
</feature>